<name>A0A0E9WT98_ANGAN</name>
<organism evidence="1">
    <name type="scientific">Anguilla anguilla</name>
    <name type="common">European freshwater eel</name>
    <name type="synonym">Muraena anguilla</name>
    <dbReference type="NCBI Taxonomy" id="7936"/>
    <lineage>
        <taxon>Eukaryota</taxon>
        <taxon>Metazoa</taxon>
        <taxon>Chordata</taxon>
        <taxon>Craniata</taxon>
        <taxon>Vertebrata</taxon>
        <taxon>Euteleostomi</taxon>
        <taxon>Actinopterygii</taxon>
        <taxon>Neopterygii</taxon>
        <taxon>Teleostei</taxon>
        <taxon>Anguilliformes</taxon>
        <taxon>Anguillidae</taxon>
        <taxon>Anguilla</taxon>
    </lineage>
</organism>
<accession>A0A0E9WT98</accession>
<reference evidence="1" key="1">
    <citation type="submission" date="2014-11" db="EMBL/GenBank/DDBJ databases">
        <authorList>
            <person name="Amaro Gonzalez C."/>
        </authorList>
    </citation>
    <scope>NUCLEOTIDE SEQUENCE</scope>
</reference>
<dbReference type="EMBL" id="GBXM01015837">
    <property type="protein sequence ID" value="JAH92740.1"/>
    <property type="molecule type" value="Transcribed_RNA"/>
</dbReference>
<protein>
    <submittedName>
        <fullName evidence="1">Uncharacterized protein</fullName>
    </submittedName>
</protein>
<evidence type="ECO:0000313" key="1">
    <source>
        <dbReference type="EMBL" id="JAH92740.1"/>
    </source>
</evidence>
<dbReference type="AlphaFoldDB" id="A0A0E9WT98"/>
<sequence>MWLADDVTHDLTIKDLCPQFPFPPEWESKMNLVRLQSQDTGDRTTLLFYLQMDFLKAK</sequence>
<proteinExistence type="predicted"/>
<reference evidence="1" key="2">
    <citation type="journal article" date="2015" name="Fish Shellfish Immunol.">
        <title>Early steps in the European eel (Anguilla anguilla)-Vibrio vulnificus interaction in the gills: Role of the RtxA13 toxin.</title>
        <authorList>
            <person name="Callol A."/>
            <person name="Pajuelo D."/>
            <person name="Ebbesson L."/>
            <person name="Teles M."/>
            <person name="MacKenzie S."/>
            <person name="Amaro C."/>
        </authorList>
    </citation>
    <scope>NUCLEOTIDE SEQUENCE</scope>
</reference>